<organism evidence="1 2">
    <name type="scientific">Hyalomma asiaticum</name>
    <name type="common">Tick</name>
    <dbReference type="NCBI Taxonomy" id="266040"/>
    <lineage>
        <taxon>Eukaryota</taxon>
        <taxon>Metazoa</taxon>
        <taxon>Ecdysozoa</taxon>
        <taxon>Arthropoda</taxon>
        <taxon>Chelicerata</taxon>
        <taxon>Arachnida</taxon>
        <taxon>Acari</taxon>
        <taxon>Parasitiformes</taxon>
        <taxon>Ixodida</taxon>
        <taxon>Ixodoidea</taxon>
        <taxon>Ixodidae</taxon>
        <taxon>Hyalomminae</taxon>
        <taxon>Hyalomma</taxon>
    </lineage>
</organism>
<sequence length="130" mass="14290">MFTPLWRPSYVWIVQIVSALGLLRGFGLHMHALPFCMRRRSRCGIFLNSRHAVLARIYAQHKASALCGAAARRHAAVVAVSGYGRDAFGVAPALALRKTSEGRQRRAGKCFADGTRRGGLCLARLPIHHV</sequence>
<protein>
    <submittedName>
        <fullName evidence="1">Uncharacterized protein</fullName>
    </submittedName>
</protein>
<accession>A0ACB7SA88</accession>
<dbReference type="Proteomes" id="UP000821845">
    <property type="component" value="Chromosome 5"/>
</dbReference>
<name>A0ACB7SA88_HYAAI</name>
<proteinExistence type="predicted"/>
<gene>
    <name evidence="1" type="ORF">HPB50_017211</name>
</gene>
<evidence type="ECO:0000313" key="1">
    <source>
        <dbReference type="EMBL" id="KAH6930694.1"/>
    </source>
</evidence>
<keyword evidence="2" id="KW-1185">Reference proteome</keyword>
<reference evidence="1" key="1">
    <citation type="submission" date="2020-05" db="EMBL/GenBank/DDBJ databases">
        <title>Large-scale comparative analyses of tick genomes elucidate their genetic diversity and vector capacities.</title>
        <authorList>
            <person name="Jia N."/>
            <person name="Wang J."/>
            <person name="Shi W."/>
            <person name="Du L."/>
            <person name="Sun Y."/>
            <person name="Zhan W."/>
            <person name="Jiang J."/>
            <person name="Wang Q."/>
            <person name="Zhang B."/>
            <person name="Ji P."/>
            <person name="Sakyi L.B."/>
            <person name="Cui X."/>
            <person name="Yuan T."/>
            <person name="Jiang B."/>
            <person name="Yang W."/>
            <person name="Lam T.T.-Y."/>
            <person name="Chang Q."/>
            <person name="Ding S."/>
            <person name="Wang X."/>
            <person name="Zhu J."/>
            <person name="Ruan X."/>
            <person name="Zhao L."/>
            <person name="Wei J."/>
            <person name="Que T."/>
            <person name="Du C."/>
            <person name="Cheng J."/>
            <person name="Dai P."/>
            <person name="Han X."/>
            <person name="Huang E."/>
            <person name="Gao Y."/>
            <person name="Liu J."/>
            <person name="Shao H."/>
            <person name="Ye R."/>
            <person name="Li L."/>
            <person name="Wei W."/>
            <person name="Wang X."/>
            <person name="Wang C."/>
            <person name="Yang T."/>
            <person name="Huo Q."/>
            <person name="Li W."/>
            <person name="Guo W."/>
            <person name="Chen H."/>
            <person name="Zhou L."/>
            <person name="Ni X."/>
            <person name="Tian J."/>
            <person name="Zhou Y."/>
            <person name="Sheng Y."/>
            <person name="Liu T."/>
            <person name="Pan Y."/>
            <person name="Xia L."/>
            <person name="Li J."/>
            <person name="Zhao F."/>
            <person name="Cao W."/>
        </authorList>
    </citation>
    <scope>NUCLEOTIDE SEQUENCE</scope>
    <source>
        <strain evidence="1">Hyas-2018</strain>
    </source>
</reference>
<dbReference type="EMBL" id="CM023485">
    <property type="protein sequence ID" value="KAH6930694.1"/>
    <property type="molecule type" value="Genomic_DNA"/>
</dbReference>
<comment type="caution">
    <text evidence="1">The sequence shown here is derived from an EMBL/GenBank/DDBJ whole genome shotgun (WGS) entry which is preliminary data.</text>
</comment>
<evidence type="ECO:0000313" key="2">
    <source>
        <dbReference type="Proteomes" id="UP000821845"/>
    </source>
</evidence>